<evidence type="ECO:0008006" key="3">
    <source>
        <dbReference type="Google" id="ProtNLM"/>
    </source>
</evidence>
<dbReference type="EMBL" id="AONH01000010">
    <property type="protein sequence ID" value="KGM88329.1"/>
    <property type="molecule type" value="Genomic_DNA"/>
</dbReference>
<organism evidence="1 2">
    <name type="scientific">Roseovarius mucosus DSM 17069</name>
    <dbReference type="NCBI Taxonomy" id="1288298"/>
    <lineage>
        <taxon>Bacteria</taxon>
        <taxon>Pseudomonadati</taxon>
        <taxon>Pseudomonadota</taxon>
        <taxon>Alphaproteobacteria</taxon>
        <taxon>Rhodobacterales</taxon>
        <taxon>Roseobacteraceae</taxon>
        <taxon>Roseovarius</taxon>
    </lineage>
</organism>
<evidence type="ECO:0000313" key="1">
    <source>
        <dbReference type="EMBL" id="KGM88329.1"/>
    </source>
</evidence>
<sequence>MAYSSHSNVPAPGFGALVNFALAPLRLIDGFFKSVVAANRFAHEVETLSMASDARLAKMGLKRDTLVADLAARSDLFGTA</sequence>
<dbReference type="PATRIC" id="fig|1288298.3.peg.2042"/>
<gene>
    <name evidence="1" type="ORF">rosmuc_02027</name>
</gene>
<proteinExistence type="predicted"/>
<dbReference type="AlphaFoldDB" id="A0A0A0HNT5"/>
<accession>A0A0A0HNT5</accession>
<reference evidence="1 2" key="1">
    <citation type="submission" date="2013-01" db="EMBL/GenBank/DDBJ databases">
        <authorList>
            <person name="Fiebig A."/>
            <person name="Goeker M."/>
            <person name="Klenk H.-P.P."/>
        </authorList>
    </citation>
    <scope>NUCLEOTIDE SEQUENCE [LARGE SCALE GENOMIC DNA]</scope>
    <source>
        <strain evidence="1 2">DSM 17069</strain>
    </source>
</reference>
<dbReference type="STRING" id="215743.ROSMUCSMR3_01077"/>
<protein>
    <recommendedName>
        <fullName evidence="3">DUF1127 domain-containing protein</fullName>
    </recommendedName>
</protein>
<dbReference type="RefSeq" id="WP_245875157.1">
    <property type="nucleotide sequence ID" value="NZ_KN293979.1"/>
</dbReference>
<name>A0A0A0HNT5_9RHOB</name>
<dbReference type="eggNOG" id="ENOG5031A27">
    <property type="taxonomic scope" value="Bacteria"/>
</dbReference>
<evidence type="ECO:0000313" key="2">
    <source>
        <dbReference type="Proteomes" id="UP000030021"/>
    </source>
</evidence>
<dbReference type="Proteomes" id="UP000030021">
    <property type="component" value="Unassembled WGS sequence"/>
</dbReference>
<comment type="caution">
    <text evidence="1">The sequence shown here is derived from an EMBL/GenBank/DDBJ whole genome shotgun (WGS) entry which is preliminary data.</text>
</comment>
<dbReference type="HOGENOM" id="CLU_2587535_0_0_5"/>